<gene>
    <name evidence="13" type="primary">msp2</name>
</gene>
<keyword evidence="3 11" id="KW-0477">Merozoite</keyword>
<evidence type="ECO:0000256" key="7">
    <source>
        <dbReference type="ARBA" id="ARBA00023136"/>
    </source>
</evidence>
<evidence type="ECO:0000256" key="11">
    <source>
        <dbReference type="PIRNR" id="PIRNR003575"/>
    </source>
</evidence>
<feature type="compositionally biased region" description="Low complexity" evidence="12">
    <location>
        <begin position="117"/>
        <end position="153"/>
    </location>
</feature>
<evidence type="ECO:0000256" key="10">
    <source>
        <dbReference type="ARBA" id="ARBA00023288"/>
    </source>
</evidence>
<protein>
    <recommendedName>
        <fullName evidence="11">Merozoite surface antigen 2</fullName>
    </recommendedName>
</protein>
<dbReference type="InterPro" id="IPR001136">
    <property type="entry name" value="MSA2"/>
</dbReference>
<keyword evidence="6" id="KW-0732">Signal</keyword>
<dbReference type="GO" id="GO:0098552">
    <property type="term" value="C:side of membrane"/>
    <property type="evidence" value="ECO:0007669"/>
    <property type="project" value="UniProtKB-KW"/>
</dbReference>
<evidence type="ECO:0000256" key="8">
    <source>
        <dbReference type="ARBA" id="ARBA00023157"/>
    </source>
</evidence>
<feature type="region of interest" description="Disordered" evidence="12">
    <location>
        <begin position="93"/>
        <end position="265"/>
    </location>
</feature>
<dbReference type="PIRSF" id="PIRSF003575">
    <property type="entry name" value="MSA_2"/>
    <property type="match status" value="1"/>
</dbReference>
<evidence type="ECO:0000256" key="2">
    <source>
        <dbReference type="ARBA" id="ARBA00004609"/>
    </source>
</evidence>
<evidence type="ECO:0000256" key="5">
    <source>
        <dbReference type="ARBA" id="ARBA00022622"/>
    </source>
</evidence>
<evidence type="ECO:0000256" key="1">
    <source>
        <dbReference type="ARBA" id="ARBA00003259"/>
    </source>
</evidence>
<feature type="compositionally biased region" description="Polar residues" evidence="12">
    <location>
        <begin position="202"/>
        <end position="230"/>
    </location>
</feature>
<name>B7SXI7_PLAFA</name>
<dbReference type="GO" id="GO:0005886">
    <property type="term" value="C:plasma membrane"/>
    <property type="evidence" value="ECO:0007669"/>
    <property type="project" value="UniProtKB-SubCell"/>
</dbReference>
<evidence type="ECO:0000256" key="4">
    <source>
        <dbReference type="ARBA" id="ARBA00022475"/>
    </source>
</evidence>
<evidence type="ECO:0000256" key="12">
    <source>
        <dbReference type="SAM" id="MobiDB-lite"/>
    </source>
</evidence>
<accession>B7SXI7</accession>
<feature type="compositionally biased region" description="Gly residues" evidence="12">
    <location>
        <begin position="93"/>
        <end position="116"/>
    </location>
</feature>
<dbReference type="GO" id="GO:0007155">
    <property type="term" value="P:cell adhesion"/>
    <property type="evidence" value="ECO:0007669"/>
    <property type="project" value="UniProtKB-UniRule"/>
</dbReference>
<keyword evidence="8" id="KW-1015">Disulfide bond</keyword>
<keyword evidence="7 11" id="KW-0472">Membrane</keyword>
<evidence type="ECO:0000313" key="13">
    <source>
        <dbReference type="EMBL" id="ACJ02025.1"/>
    </source>
</evidence>
<sequence length="302" mass="29995">MKVIKTLSIINFFIFVTFNIKNESKYSNTFINNAYNMSIRRSMEESNPPTGAGAVAGSGAGAVAGSGAGAVAGSGAGAGAGAVAGSGAGAGAGAVAGSGAGAGAGAVAGSGAGASAGNGADAKRSPSTPATTTTTTTTNDAEASTSTSSENPNHNNAETNPKGKGQVQEPNQANKETQNNSNVQQDSQTKSNVPPTQDADTKSPTAQPEQAENSAPTAEQTESPELQSAPENKGTGQHGHMHGSRNNHPQNTSDSQKECTDGNKENCGAAPSLLNNSSNIASINKFVVLISATLVLSFAIFI</sequence>
<evidence type="ECO:0000256" key="6">
    <source>
        <dbReference type="ARBA" id="ARBA00022729"/>
    </source>
</evidence>
<comment type="function">
    <text evidence="1 11">May play a role in the merozoite attachment to the erythrocyte.</text>
</comment>
<feature type="compositionally biased region" description="Polar residues" evidence="12">
    <location>
        <begin position="168"/>
        <end position="195"/>
    </location>
</feature>
<keyword evidence="10" id="KW-0449">Lipoprotein</keyword>
<dbReference type="EMBL" id="EU810580">
    <property type="protein sequence ID" value="ACJ02025.1"/>
    <property type="molecule type" value="Genomic_DNA"/>
</dbReference>
<keyword evidence="5" id="KW-0336">GPI-anchor</keyword>
<dbReference type="AlphaFoldDB" id="B7SXI7"/>
<evidence type="ECO:0000256" key="9">
    <source>
        <dbReference type="ARBA" id="ARBA00023180"/>
    </source>
</evidence>
<keyword evidence="9" id="KW-0325">Glycoprotein</keyword>
<evidence type="ECO:0000256" key="3">
    <source>
        <dbReference type="ARBA" id="ARBA00022455"/>
    </source>
</evidence>
<comment type="subcellular location">
    <subcellularLocation>
        <location evidence="2">Cell membrane</location>
        <topology evidence="2">Lipid-anchor</topology>
        <topology evidence="2">GPI-anchor</topology>
    </subcellularLocation>
</comment>
<reference evidence="13" key="1">
    <citation type="journal article" date="2008" name="Gene">
        <title>Differential selective pressures on the merozoite surface protein 2 locus of Plasmodium falciparum in a low endemic area.</title>
        <authorList>
            <person name="Putaporntip C."/>
            <person name="Jongwutiwes S."/>
            <person name="Hughes A.L."/>
        </authorList>
    </citation>
    <scope>NUCLEOTIDE SEQUENCE</scope>
    <source>
        <strain evidence="13">171_TSY473</strain>
    </source>
</reference>
<feature type="compositionally biased region" description="Basic and acidic residues" evidence="12">
    <location>
        <begin position="255"/>
        <end position="264"/>
    </location>
</feature>
<proteinExistence type="predicted"/>
<keyword evidence="4 11" id="KW-1003">Cell membrane</keyword>
<organism evidence="13">
    <name type="scientific">Plasmodium falciparum</name>
    <name type="common">malaria parasite P. falciparum</name>
    <dbReference type="NCBI Taxonomy" id="5833"/>
    <lineage>
        <taxon>Eukaryota</taxon>
        <taxon>Sar</taxon>
        <taxon>Alveolata</taxon>
        <taxon>Apicomplexa</taxon>
        <taxon>Aconoidasida</taxon>
        <taxon>Haemosporida</taxon>
        <taxon>Plasmodiidae</taxon>
        <taxon>Plasmodium</taxon>
        <taxon>Plasmodium (Laverania)</taxon>
    </lineage>
</organism>
<dbReference type="Pfam" id="PF00985">
    <property type="entry name" value="MSA_2"/>
    <property type="match status" value="1"/>
</dbReference>